<comment type="caution">
    <text evidence="1">The sequence shown here is derived from an EMBL/GenBank/DDBJ whole genome shotgun (WGS) entry which is preliminary data.</text>
</comment>
<organism evidence="1 2">
    <name type="scientific">Cardiocondyla obscurior</name>
    <dbReference type="NCBI Taxonomy" id="286306"/>
    <lineage>
        <taxon>Eukaryota</taxon>
        <taxon>Metazoa</taxon>
        <taxon>Ecdysozoa</taxon>
        <taxon>Arthropoda</taxon>
        <taxon>Hexapoda</taxon>
        <taxon>Insecta</taxon>
        <taxon>Pterygota</taxon>
        <taxon>Neoptera</taxon>
        <taxon>Endopterygota</taxon>
        <taxon>Hymenoptera</taxon>
        <taxon>Apocrita</taxon>
        <taxon>Aculeata</taxon>
        <taxon>Formicoidea</taxon>
        <taxon>Formicidae</taxon>
        <taxon>Myrmicinae</taxon>
        <taxon>Cardiocondyla</taxon>
    </lineage>
</organism>
<proteinExistence type="predicted"/>
<keyword evidence="2" id="KW-1185">Reference proteome</keyword>
<accession>A0AAW2EWJ2</accession>
<sequence length="101" mass="10928">MFAIEINGKLKPSPNLYGVDMTDDELEEDRPNIPSVLRGGGGLGKASCFGGATPRIMVAVTPPLRINQSECMVFVFYSYSSLGGKYISSTRGKEKPINNLL</sequence>
<evidence type="ECO:0000313" key="1">
    <source>
        <dbReference type="EMBL" id="KAL0106395.1"/>
    </source>
</evidence>
<reference evidence="1 2" key="1">
    <citation type="submission" date="2023-03" db="EMBL/GenBank/DDBJ databases">
        <title>High recombination rates correlate with genetic variation in Cardiocondyla obscurior ants.</title>
        <authorList>
            <person name="Errbii M."/>
        </authorList>
    </citation>
    <scope>NUCLEOTIDE SEQUENCE [LARGE SCALE GENOMIC DNA]</scope>
    <source>
        <strain evidence="1">Alpha-2009</strain>
        <tissue evidence="1">Whole body</tissue>
    </source>
</reference>
<dbReference type="Proteomes" id="UP001430953">
    <property type="component" value="Unassembled WGS sequence"/>
</dbReference>
<dbReference type="EMBL" id="JADYXP020000018">
    <property type="protein sequence ID" value="KAL0106395.1"/>
    <property type="molecule type" value="Genomic_DNA"/>
</dbReference>
<gene>
    <name evidence="1" type="ORF">PUN28_016255</name>
</gene>
<evidence type="ECO:0000313" key="2">
    <source>
        <dbReference type="Proteomes" id="UP001430953"/>
    </source>
</evidence>
<name>A0AAW2EWJ2_9HYME</name>
<dbReference type="AlphaFoldDB" id="A0AAW2EWJ2"/>
<protein>
    <submittedName>
        <fullName evidence="1">Uncharacterized protein</fullName>
    </submittedName>
</protein>